<reference evidence="2" key="1">
    <citation type="submission" date="2019-06" db="EMBL/GenBank/DDBJ databases">
        <authorList>
            <person name="Broberg M."/>
        </authorList>
    </citation>
    <scope>NUCLEOTIDE SEQUENCE [LARGE SCALE GENOMIC DNA]</scope>
</reference>
<proteinExistence type="predicted"/>
<reference evidence="1 2" key="2">
    <citation type="submission" date="2021-10" db="EMBL/GenBank/DDBJ databases">
        <authorList>
            <person name="Piombo E."/>
        </authorList>
    </citation>
    <scope>NUCLEOTIDE SEQUENCE [LARGE SCALE GENOMIC DNA]</scope>
</reference>
<dbReference type="Proteomes" id="UP000775872">
    <property type="component" value="Unassembled WGS sequence"/>
</dbReference>
<sequence>MPNATENSIEACQELVERGIPSEFPDAGQTCVDGTPSKLVEYGSVSLWGQYQVPGRRKWINLRGETLWSVLRRLASGGIGGHEEYEGVVYKFMAYKVSGSTTPISNLR</sequence>
<evidence type="ECO:0000313" key="2">
    <source>
        <dbReference type="Proteomes" id="UP000775872"/>
    </source>
</evidence>
<organism evidence="1 2">
    <name type="scientific">Clonostachys solani</name>
    <dbReference type="NCBI Taxonomy" id="160281"/>
    <lineage>
        <taxon>Eukaryota</taxon>
        <taxon>Fungi</taxon>
        <taxon>Dikarya</taxon>
        <taxon>Ascomycota</taxon>
        <taxon>Pezizomycotina</taxon>
        <taxon>Sordariomycetes</taxon>
        <taxon>Hypocreomycetidae</taxon>
        <taxon>Hypocreales</taxon>
        <taxon>Bionectriaceae</taxon>
        <taxon>Clonostachys</taxon>
    </lineage>
</organism>
<keyword evidence="2" id="KW-1185">Reference proteome</keyword>
<accession>A0A9N9Z5A2</accession>
<name>A0A9N9Z5A2_9HYPO</name>
<comment type="caution">
    <text evidence="1">The sequence shown here is derived from an EMBL/GenBank/DDBJ whole genome shotgun (WGS) entry which is preliminary data.</text>
</comment>
<gene>
    <name evidence="1" type="ORF">CSOL1703_00001242</name>
</gene>
<protein>
    <submittedName>
        <fullName evidence="1">Uncharacterized protein</fullName>
    </submittedName>
</protein>
<dbReference type="EMBL" id="CABFOC020000035">
    <property type="protein sequence ID" value="CAH0049286.1"/>
    <property type="molecule type" value="Genomic_DNA"/>
</dbReference>
<evidence type="ECO:0000313" key="1">
    <source>
        <dbReference type="EMBL" id="CAH0049286.1"/>
    </source>
</evidence>
<dbReference type="OrthoDB" id="3786353at2759"/>
<dbReference type="AlphaFoldDB" id="A0A9N9Z5A2"/>